<name>A0AAU1UK38_9ACTN</name>
<organism evidence="6">
    <name type="scientific">Streptomyces sp. NBC_00119</name>
    <dbReference type="NCBI Taxonomy" id="2975659"/>
    <lineage>
        <taxon>Bacteria</taxon>
        <taxon>Bacillati</taxon>
        <taxon>Actinomycetota</taxon>
        <taxon>Actinomycetes</taxon>
        <taxon>Kitasatosporales</taxon>
        <taxon>Streptomycetaceae</taxon>
        <taxon>Streptomyces</taxon>
    </lineage>
</organism>
<dbReference type="SMART" id="SM00346">
    <property type="entry name" value="HTH_ICLR"/>
    <property type="match status" value="1"/>
</dbReference>
<dbReference type="Gene3D" id="1.10.10.10">
    <property type="entry name" value="Winged helix-like DNA-binding domain superfamily/Winged helix DNA-binding domain"/>
    <property type="match status" value="1"/>
</dbReference>
<dbReference type="SUPFAM" id="SSF55781">
    <property type="entry name" value="GAF domain-like"/>
    <property type="match status" value="1"/>
</dbReference>
<dbReference type="EMBL" id="CP108195">
    <property type="protein sequence ID" value="WTS17602.1"/>
    <property type="molecule type" value="Genomic_DNA"/>
</dbReference>
<dbReference type="GO" id="GO:0003677">
    <property type="term" value="F:DNA binding"/>
    <property type="evidence" value="ECO:0007669"/>
    <property type="project" value="UniProtKB-KW"/>
</dbReference>
<sequence>MSPVPAATQVLAILRYLAGQAGPVPAAAISRDVGLPRSTTYHLLDTLAREGFVVHLLEERRYGLGVSAFELASGYSRQAPFQRLARVPLAKLVDSTGHNAHLAVLHGREVIYVIEERAPGRAPLVTEVGVRLPAHLTASGRAVLARLPQAQVRALFPDPSAFVLRNESGPGSLTALRQLLVEARRRGYATEDGEVTPGFSSVAAAVLDHGAHPVAGVAVTFRGDEVGAEQQRRIAAQVTRTANQLSRRIGGVADAQARTQTAGPLT</sequence>
<dbReference type="Pfam" id="PF09339">
    <property type="entry name" value="HTH_IclR"/>
    <property type="match status" value="1"/>
</dbReference>
<reference evidence="6" key="1">
    <citation type="submission" date="2022-10" db="EMBL/GenBank/DDBJ databases">
        <title>The complete genomes of actinobacterial strains from the NBC collection.</title>
        <authorList>
            <person name="Joergensen T.S."/>
            <person name="Alvarez Arevalo M."/>
            <person name="Sterndorff E.B."/>
            <person name="Faurdal D."/>
            <person name="Vuksanovic O."/>
            <person name="Mourched A.-S."/>
            <person name="Charusanti P."/>
            <person name="Shaw S."/>
            <person name="Blin K."/>
            <person name="Weber T."/>
        </authorList>
    </citation>
    <scope>NUCLEOTIDE SEQUENCE</scope>
    <source>
        <strain evidence="6">NBC_00119</strain>
    </source>
</reference>
<protein>
    <submittedName>
        <fullName evidence="6">IclR family transcriptional regulator</fullName>
    </submittedName>
</protein>
<keyword evidence="1" id="KW-0805">Transcription regulation</keyword>
<dbReference type="InterPro" id="IPR005471">
    <property type="entry name" value="Tscrpt_reg_IclR_N"/>
</dbReference>
<dbReference type="PANTHER" id="PTHR30136">
    <property type="entry name" value="HELIX-TURN-HELIX TRANSCRIPTIONAL REGULATOR, ICLR FAMILY"/>
    <property type="match status" value="1"/>
</dbReference>
<evidence type="ECO:0000259" key="5">
    <source>
        <dbReference type="PROSITE" id="PS51078"/>
    </source>
</evidence>
<dbReference type="InterPro" id="IPR050707">
    <property type="entry name" value="HTH_MetabolicPath_Reg"/>
</dbReference>
<dbReference type="PANTHER" id="PTHR30136:SF35">
    <property type="entry name" value="HTH-TYPE TRANSCRIPTIONAL REGULATOR RV1719"/>
    <property type="match status" value="1"/>
</dbReference>
<evidence type="ECO:0000256" key="2">
    <source>
        <dbReference type="ARBA" id="ARBA00023125"/>
    </source>
</evidence>
<dbReference type="InterPro" id="IPR036388">
    <property type="entry name" value="WH-like_DNA-bd_sf"/>
</dbReference>
<evidence type="ECO:0000256" key="3">
    <source>
        <dbReference type="ARBA" id="ARBA00023163"/>
    </source>
</evidence>
<dbReference type="PROSITE" id="PS51078">
    <property type="entry name" value="ICLR_ED"/>
    <property type="match status" value="1"/>
</dbReference>
<evidence type="ECO:0000259" key="4">
    <source>
        <dbReference type="PROSITE" id="PS51077"/>
    </source>
</evidence>
<dbReference type="InterPro" id="IPR029016">
    <property type="entry name" value="GAF-like_dom_sf"/>
</dbReference>
<feature type="domain" description="HTH iclR-type" evidence="4">
    <location>
        <begin position="4"/>
        <end position="66"/>
    </location>
</feature>
<dbReference type="SUPFAM" id="SSF46785">
    <property type="entry name" value="Winged helix' DNA-binding domain"/>
    <property type="match status" value="1"/>
</dbReference>
<dbReference type="Pfam" id="PF01614">
    <property type="entry name" value="IclR_C"/>
    <property type="match status" value="1"/>
</dbReference>
<dbReference type="GO" id="GO:0003700">
    <property type="term" value="F:DNA-binding transcription factor activity"/>
    <property type="evidence" value="ECO:0007669"/>
    <property type="project" value="TreeGrafter"/>
</dbReference>
<dbReference type="InterPro" id="IPR014757">
    <property type="entry name" value="Tscrpt_reg_IclR_C"/>
</dbReference>
<proteinExistence type="predicted"/>
<keyword evidence="3" id="KW-0804">Transcription</keyword>
<evidence type="ECO:0000313" key="6">
    <source>
        <dbReference type="EMBL" id="WTS17602.1"/>
    </source>
</evidence>
<dbReference type="InterPro" id="IPR036390">
    <property type="entry name" value="WH_DNA-bd_sf"/>
</dbReference>
<evidence type="ECO:0000256" key="1">
    <source>
        <dbReference type="ARBA" id="ARBA00023015"/>
    </source>
</evidence>
<accession>A0AAU1UK38</accession>
<dbReference type="GO" id="GO:0045892">
    <property type="term" value="P:negative regulation of DNA-templated transcription"/>
    <property type="evidence" value="ECO:0007669"/>
    <property type="project" value="TreeGrafter"/>
</dbReference>
<feature type="domain" description="IclR-ED" evidence="5">
    <location>
        <begin position="67"/>
        <end position="251"/>
    </location>
</feature>
<dbReference type="Gene3D" id="3.30.450.40">
    <property type="match status" value="1"/>
</dbReference>
<gene>
    <name evidence="6" type="ORF">OHU69_45200</name>
</gene>
<dbReference type="AlphaFoldDB" id="A0AAU1UK38"/>
<keyword evidence="2" id="KW-0238">DNA-binding</keyword>
<dbReference type="PROSITE" id="PS51077">
    <property type="entry name" value="HTH_ICLR"/>
    <property type="match status" value="1"/>
</dbReference>